<evidence type="ECO:0000313" key="1">
    <source>
        <dbReference type="EMBL" id="KZV81100.1"/>
    </source>
</evidence>
<organism evidence="1 2">
    <name type="scientific">Exidia glandulosa HHB12029</name>
    <dbReference type="NCBI Taxonomy" id="1314781"/>
    <lineage>
        <taxon>Eukaryota</taxon>
        <taxon>Fungi</taxon>
        <taxon>Dikarya</taxon>
        <taxon>Basidiomycota</taxon>
        <taxon>Agaricomycotina</taxon>
        <taxon>Agaricomycetes</taxon>
        <taxon>Auriculariales</taxon>
        <taxon>Exidiaceae</taxon>
        <taxon>Exidia</taxon>
    </lineage>
</organism>
<dbReference type="Proteomes" id="UP000077266">
    <property type="component" value="Unassembled WGS sequence"/>
</dbReference>
<gene>
    <name evidence="1" type="ORF">EXIGLDRAFT_780122</name>
</gene>
<dbReference type="AlphaFoldDB" id="A0A165BR53"/>
<keyword evidence="2" id="KW-1185">Reference proteome</keyword>
<name>A0A165BR53_EXIGL</name>
<protein>
    <submittedName>
        <fullName evidence="1">Uncharacterized protein</fullName>
    </submittedName>
</protein>
<reference evidence="1 2" key="1">
    <citation type="journal article" date="2016" name="Mol. Biol. Evol.">
        <title>Comparative Genomics of Early-Diverging Mushroom-Forming Fungi Provides Insights into the Origins of Lignocellulose Decay Capabilities.</title>
        <authorList>
            <person name="Nagy L.G."/>
            <person name="Riley R."/>
            <person name="Tritt A."/>
            <person name="Adam C."/>
            <person name="Daum C."/>
            <person name="Floudas D."/>
            <person name="Sun H."/>
            <person name="Yadav J.S."/>
            <person name="Pangilinan J."/>
            <person name="Larsson K.H."/>
            <person name="Matsuura K."/>
            <person name="Barry K."/>
            <person name="Labutti K."/>
            <person name="Kuo R."/>
            <person name="Ohm R.A."/>
            <person name="Bhattacharya S.S."/>
            <person name="Shirouzu T."/>
            <person name="Yoshinaga Y."/>
            <person name="Martin F.M."/>
            <person name="Grigoriev I.V."/>
            <person name="Hibbett D.S."/>
        </authorList>
    </citation>
    <scope>NUCLEOTIDE SEQUENCE [LARGE SCALE GENOMIC DNA]</scope>
    <source>
        <strain evidence="1 2">HHB12029</strain>
    </source>
</reference>
<dbReference type="OrthoDB" id="2434664at2759"/>
<accession>A0A165BR53</accession>
<evidence type="ECO:0000313" key="2">
    <source>
        <dbReference type="Proteomes" id="UP000077266"/>
    </source>
</evidence>
<dbReference type="InParanoid" id="A0A165BR53"/>
<dbReference type="EMBL" id="KV426418">
    <property type="protein sequence ID" value="KZV81100.1"/>
    <property type="molecule type" value="Genomic_DNA"/>
</dbReference>
<proteinExistence type="predicted"/>
<sequence length="430" mass="47535">MLLPLEALAACSCAALLFLNSFTVNAGWWTLRFYVFRREHIYWSAIELVLFVTTLLSINNHPWHTALNVAAMALVARMGLVPAWTDALFRETFWRAWTGRSRTRIQTPLVPGLRASPQEMDRAAAEAELTPSERGLFVTERGTGVVPDPTAILQVLRRGRGESLAGAAASIDSDAPSGVETPLGFAYPSLRESGGFDLRGTSLLWGPPRFRRRVSRAVVALDGDMWASVSSGGSASYLLAWASVAHGILGRNKGLNPSALAATGIDAEFEHASTLGPRPAKTKRSVVREHMRRMYGLLGEAYVLLATELALLLEDAGPLRVQRWLAAECEHQDPAVAMMIPDSQRSRGVQYRLHYVVMLASLNYGDQPQYVRPELLVLKYLGPRLMSAYGSISEDSVSMSWMEKLGDRLEVERRANPGCEDWLRRLTVKD</sequence>